<evidence type="ECO:0000256" key="1">
    <source>
        <dbReference type="ARBA" id="ARBA00003767"/>
    </source>
</evidence>
<evidence type="ECO:0000256" key="6">
    <source>
        <dbReference type="ARBA" id="ARBA00022771"/>
    </source>
</evidence>
<feature type="domain" description="C2H2-type" evidence="13">
    <location>
        <begin position="194"/>
        <end position="221"/>
    </location>
</feature>
<evidence type="ECO:0000256" key="8">
    <source>
        <dbReference type="ARBA" id="ARBA00023015"/>
    </source>
</evidence>
<keyword evidence="10" id="KW-0804">Transcription</keyword>
<dbReference type="PROSITE" id="PS00028">
    <property type="entry name" value="ZINC_FINGER_C2H2_1"/>
    <property type="match status" value="8"/>
</dbReference>
<evidence type="ECO:0000256" key="4">
    <source>
        <dbReference type="ARBA" id="ARBA00022723"/>
    </source>
</evidence>
<keyword evidence="4" id="KW-0479">Metal-binding</keyword>
<dbReference type="InterPro" id="IPR013087">
    <property type="entry name" value="Znf_C2H2_type"/>
</dbReference>
<dbReference type="SUPFAM" id="SSF57667">
    <property type="entry name" value="beta-beta-alpha zinc fingers"/>
    <property type="match status" value="5"/>
</dbReference>
<dbReference type="FunFam" id="3.30.160.60:FF:000295">
    <property type="entry name" value="zinc finger protein 19"/>
    <property type="match status" value="1"/>
</dbReference>
<evidence type="ECO:0000256" key="9">
    <source>
        <dbReference type="ARBA" id="ARBA00023125"/>
    </source>
</evidence>
<dbReference type="Pfam" id="PF01352">
    <property type="entry name" value="KRAB"/>
    <property type="match status" value="1"/>
</dbReference>
<reference evidence="15" key="2">
    <citation type="submission" date="2025-09" db="UniProtKB">
        <authorList>
            <consortium name="Ensembl"/>
        </authorList>
    </citation>
    <scope>IDENTIFICATION</scope>
</reference>
<dbReference type="GO" id="GO:0005634">
    <property type="term" value="C:nucleus"/>
    <property type="evidence" value="ECO:0007669"/>
    <property type="project" value="UniProtKB-SubCell"/>
</dbReference>
<dbReference type="PANTHER" id="PTHR24381:SF390">
    <property type="entry name" value="ZINC FINGER PROTEIN 37 HOMOLOG"/>
    <property type="match status" value="1"/>
</dbReference>
<keyword evidence="11" id="KW-0539">Nucleus</keyword>
<keyword evidence="9" id="KW-0238">DNA-binding</keyword>
<proteinExistence type="inferred from homology"/>
<dbReference type="Pfam" id="PF00096">
    <property type="entry name" value="zf-C2H2"/>
    <property type="match status" value="6"/>
</dbReference>
<dbReference type="Gene3D" id="3.30.160.60">
    <property type="entry name" value="Classic Zinc Finger"/>
    <property type="match status" value="8"/>
</dbReference>
<keyword evidence="5" id="KW-0677">Repeat</keyword>
<dbReference type="AlphaFoldDB" id="A0A8C9ULX5"/>
<sequence>SQSLQVILMQDPTCLEDAAIAKFLKSQNSFFRFDIKCFYLIWVLVVKTSVSFQESVTFRDVAVDFSQEEWNWLQPTQRDLYRCVMLENYSHLASLEVSPEDVIHDDSSQYLMMGRILSQGPMYSSIKGTWKCKDGPDTLQGNQGCTGKVADHHQEALPRHVSICAVERPYGCRECGKTFTSLHVSPGTHREKPYECKECGKFFSWRSNLTRHQLIHTGEKPFECKECGKSFSRSSHLVGHQKTHTGEEPYECKECGKSFSWFSHLVTHQRTHTGDKLYTCGQCGKSFVHSSRLIRHQRTHTGEKPYECPECGKAFRQSTHLILHQRTHVRVRPYECSECGKSYSQRSHLVVHHRIHTGLKPFECKDCGKCFGRSSHLFSHQRTHTGEKPYECHDCGKSFSQSSALIVHQRIHTGEKPYQRSNLECITELNMKADSEGI</sequence>
<feature type="domain" description="C2H2-type" evidence="13">
    <location>
        <begin position="390"/>
        <end position="417"/>
    </location>
</feature>
<organism evidence="15 16">
    <name type="scientific">Spermophilus dauricus</name>
    <name type="common">Daurian ground squirrel</name>
    <dbReference type="NCBI Taxonomy" id="99837"/>
    <lineage>
        <taxon>Eukaryota</taxon>
        <taxon>Metazoa</taxon>
        <taxon>Chordata</taxon>
        <taxon>Craniata</taxon>
        <taxon>Vertebrata</taxon>
        <taxon>Euteleostomi</taxon>
        <taxon>Mammalia</taxon>
        <taxon>Eutheria</taxon>
        <taxon>Euarchontoglires</taxon>
        <taxon>Glires</taxon>
        <taxon>Rodentia</taxon>
        <taxon>Sciuromorpha</taxon>
        <taxon>Sciuridae</taxon>
        <taxon>Xerinae</taxon>
        <taxon>Marmotini</taxon>
        <taxon>Spermophilus</taxon>
    </lineage>
</organism>
<comment type="function">
    <text evidence="1">May be involved in transcriptional regulation.</text>
</comment>
<evidence type="ECO:0000256" key="2">
    <source>
        <dbReference type="ARBA" id="ARBA00004123"/>
    </source>
</evidence>
<keyword evidence="16" id="KW-1185">Reference proteome</keyword>
<dbReference type="GO" id="GO:0000977">
    <property type="term" value="F:RNA polymerase II transcription regulatory region sequence-specific DNA binding"/>
    <property type="evidence" value="ECO:0007669"/>
    <property type="project" value="TreeGrafter"/>
</dbReference>
<dbReference type="InterPro" id="IPR001909">
    <property type="entry name" value="KRAB"/>
</dbReference>
<dbReference type="SUPFAM" id="SSF109640">
    <property type="entry name" value="KRAB domain (Kruppel-associated box)"/>
    <property type="match status" value="1"/>
</dbReference>
<dbReference type="InterPro" id="IPR036051">
    <property type="entry name" value="KRAB_dom_sf"/>
</dbReference>
<protein>
    <recommendedName>
        <fullName evidence="17">Zinc finger protein 10</fullName>
    </recommendedName>
</protein>
<dbReference type="GO" id="GO:0008270">
    <property type="term" value="F:zinc ion binding"/>
    <property type="evidence" value="ECO:0007669"/>
    <property type="project" value="UniProtKB-KW"/>
</dbReference>
<feature type="domain" description="C2H2-type" evidence="13">
    <location>
        <begin position="278"/>
        <end position="305"/>
    </location>
</feature>
<dbReference type="SMART" id="SM00355">
    <property type="entry name" value="ZnF_C2H2"/>
    <property type="match status" value="9"/>
</dbReference>
<dbReference type="PROSITE" id="PS50157">
    <property type="entry name" value="ZINC_FINGER_C2H2_2"/>
    <property type="match status" value="8"/>
</dbReference>
<feature type="domain" description="C2H2-type" evidence="13">
    <location>
        <begin position="250"/>
        <end position="277"/>
    </location>
</feature>
<dbReference type="FunFam" id="3.30.160.60:FF:001494">
    <property type="entry name" value="zinc finger protein 10 isoform X2"/>
    <property type="match status" value="1"/>
</dbReference>
<evidence type="ECO:0000256" key="10">
    <source>
        <dbReference type="ARBA" id="ARBA00023163"/>
    </source>
</evidence>
<feature type="domain" description="C2H2-type" evidence="13">
    <location>
        <begin position="222"/>
        <end position="249"/>
    </location>
</feature>
<dbReference type="GO" id="GO:0000981">
    <property type="term" value="F:DNA-binding transcription factor activity, RNA polymerase II-specific"/>
    <property type="evidence" value="ECO:0007669"/>
    <property type="project" value="TreeGrafter"/>
</dbReference>
<evidence type="ECO:0000256" key="12">
    <source>
        <dbReference type="PROSITE-ProRule" id="PRU00042"/>
    </source>
</evidence>
<reference evidence="15" key="1">
    <citation type="submission" date="2025-08" db="UniProtKB">
        <authorList>
            <consortium name="Ensembl"/>
        </authorList>
    </citation>
    <scope>IDENTIFICATION</scope>
</reference>
<dbReference type="FunFam" id="3.30.160.60:FF:000008">
    <property type="entry name" value="RB-associated KRAB zinc finger protein-like"/>
    <property type="match status" value="1"/>
</dbReference>
<dbReference type="InterPro" id="IPR036236">
    <property type="entry name" value="Znf_C2H2_sf"/>
</dbReference>
<feature type="domain" description="KRAB" evidence="14">
    <location>
        <begin position="56"/>
        <end position="130"/>
    </location>
</feature>
<dbReference type="CDD" id="cd07765">
    <property type="entry name" value="KRAB_A-box"/>
    <property type="match status" value="1"/>
</dbReference>
<comment type="similarity">
    <text evidence="3">Belongs to the krueppel C2H2-type zinc-finger protein family.</text>
</comment>
<evidence type="ECO:0000256" key="3">
    <source>
        <dbReference type="ARBA" id="ARBA00006991"/>
    </source>
</evidence>
<dbReference type="Gene3D" id="6.10.140.140">
    <property type="match status" value="1"/>
</dbReference>
<dbReference type="FunFam" id="3.30.160.60:FF:000024">
    <property type="entry name" value="zinc finger protein 140 isoform X1"/>
    <property type="match status" value="1"/>
</dbReference>
<keyword evidence="6 12" id="KW-0863">Zinc-finger</keyword>
<dbReference type="SMART" id="SM00349">
    <property type="entry name" value="KRAB"/>
    <property type="match status" value="1"/>
</dbReference>
<evidence type="ECO:0000256" key="5">
    <source>
        <dbReference type="ARBA" id="ARBA00022737"/>
    </source>
</evidence>
<dbReference type="PANTHER" id="PTHR24381">
    <property type="entry name" value="ZINC FINGER PROTEIN"/>
    <property type="match status" value="1"/>
</dbReference>
<dbReference type="Pfam" id="PF13465">
    <property type="entry name" value="zf-H2C2_2"/>
    <property type="match status" value="1"/>
</dbReference>
<dbReference type="FunFam" id="3.30.160.60:FF:001697">
    <property type="entry name" value="zinc finger protein 623"/>
    <property type="match status" value="1"/>
</dbReference>
<dbReference type="PROSITE" id="PS50805">
    <property type="entry name" value="KRAB"/>
    <property type="match status" value="1"/>
</dbReference>
<evidence type="ECO:0000256" key="7">
    <source>
        <dbReference type="ARBA" id="ARBA00022833"/>
    </source>
</evidence>
<keyword evidence="7" id="KW-0862">Zinc</keyword>
<dbReference type="FunFam" id="3.30.160.60:FF:001498">
    <property type="entry name" value="Zinc finger protein 404"/>
    <property type="match status" value="1"/>
</dbReference>
<evidence type="ECO:0000313" key="16">
    <source>
        <dbReference type="Proteomes" id="UP000694422"/>
    </source>
</evidence>
<feature type="domain" description="C2H2-type" evidence="13">
    <location>
        <begin position="362"/>
        <end position="389"/>
    </location>
</feature>
<accession>A0A8C9ULX5</accession>
<evidence type="ECO:0000256" key="11">
    <source>
        <dbReference type="ARBA" id="ARBA00023242"/>
    </source>
</evidence>
<evidence type="ECO:0000259" key="14">
    <source>
        <dbReference type="PROSITE" id="PS50805"/>
    </source>
</evidence>
<evidence type="ECO:0008006" key="17">
    <source>
        <dbReference type="Google" id="ProtNLM"/>
    </source>
</evidence>
<dbReference type="Proteomes" id="UP000694422">
    <property type="component" value="Unplaced"/>
</dbReference>
<dbReference type="FunFam" id="3.30.160.60:FF:000596">
    <property type="entry name" value="zinc finger protein 10 isoform X1"/>
    <property type="match status" value="1"/>
</dbReference>
<evidence type="ECO:0000259" key="13">
    <source>
        <dbReference type="PROSITE" id="PS50157"/>
    </source>
</evidence>
<feature type="domain" description="C2H2-type" evidence="13">
    <location>
        <begin position="306"/>
        <end position="333"/>
    </location>
</feature>
<evidence type="ECO:0000313" key="15">
    <source>
        <dbReference type="Ensembl" id="ENSSDAP00000007297.1"/>
    </source>
</evidence>
<feature type="domain" description="C2H2-type" evidence="13">
    <location>
        <begin position="334"/>
        <end position="361"/>
    </location>
</feature>
<name>A0A8C9ULX5_SPEDA</name>
<keyword evidence="8" id="KW-0805">Transcription regulation</keyword>
<comment type="subcellular location">
    <subcellularLocation>
        <location evidence="2">Nucleus</location>
    </subcellularLocation>
</comment>
<dbReference type="Ensembl" id="ENSSDAT00000008308.1">
    <property type="protein sequence ID" value="ENSSDAP00000007297.1"/>
    <property type="gene ID" value="ENSSDAG00000006638.1"/>
</dbReference>
<dbReference type="FunFam" id="3.30.160.60:FF:000732">
    <property type="entry name" value="zinc finger protein 140 isoform X3"/>
    <property type="match status" value="1"/>
</dbReference>